<dbReference type="EMBL" id="KZ503021">
    <property type="protein sequence ID" value="PKU69558.1"/>
    <property type="molecule type" value="Genomic_DNA"/>
</dbReference>
<dbReference type="Proteomes" id="UP000233837">
    <property type="component" value="Unassembled WGS sequence"/>
</dbReference>
<keyword evidence="4 6" id="KW-1133">Transmembrane helix</keyword>
<dbReference type="InterPro" id="IPR045861">
    <property type="entry name" value="CorA_cytoplasmic_dom"/>
</dbReference>
<dbReference type="SUPFAM" id="SSF143865">
    <property type="entry name" value="CorA soluble domain-like"/>
    <property type="match status" value="1"/>
</dbReference>
<dbReference type="PANTHER" id="PTHR47468:SF1">
    <property type="entry name" value="OS08G0130000 PROTEIN"/>
    <property type="match status" value="1"/>
</dbReference>
<dbReference type="SUPFAM" id="SSF144083">
    <property type="entry name" value="Magnesium transport protein CorA, transmembrane region"/>
    <property type="match status" value="1"/>
</dbReference>
<protein>
    <recommendedName>
        <fullName evidence="9">Zinc transport protein ZntB</fullName>
    </recommendedName>
</protein>
<dbReference type="InterPro" id="IPR045863">
    <property type="entry name" value="CorA_TM1_TM2"/>
</dbReference>
<reference evidence="7 8" key="2">
    <citation type="journal article" date="2017" name="Nature">
        <title>The Apostasia genome and the evolution of orchids.</title>
        <authorList>
            <person name="Zhang G.Q."/>
            <person name="Liu K.W."/>
            <person name="Li Z."/>
            <person name="Lohaus R."/>
            <person name="Hsiao Y.Y."/>
            <person name="Niu S.C."/>
            <person name="Wang J.Y."/>
            <person name="Lin Y.C."/>
            <person name="Xu Q."/>
            <person name="Chen L.J."/>
            <person name="Yoshida K."/>
            <person name="Fujiwara S."/>
            <person name="Wang Z.W."/>
            <person name="Zhang Y.Q."/>
            <person name="Mitsuda N."/>
            <person name="Wang M."/>
            <person name="Liu G.H."/>
            <person name="Pecoraro L."/>
            <person name="Huang H.X."/>
            <person name="Xiao X.J."/>
            <person name="Lin M."/>
            <person name="Wu X.Y."/>
            <person name="Wu W.L."/>
            <person name="Chen Y.Y."/>
            <person name="Chang S.B."/>
            <person name="Sakamoto S."/>
            <person name="Ohme-Takagi M."/>
            <person name="Yagi M."/>
            <person name="Zeng S.J."/>
            <person name="Shen C.Y."/>
            <person name="Yeh C.M."/>
            <person name="Luo Y.B."/>
            <person name="Tsai W.C."/>
            <person name="Van de Peer Y."/>
            <person name="Liu Z.J."/>
        </authorList>
    </citation>
    <scope>NUCLEOTIDE SEQUENCE [LARGE SCALE GENOMIC DNA]</scope>
    <source>
        <tissue evidence="7">The whole plant</tissue>
    </source>
</reference>
<evidence type="ECO:0000313" key="8">
    <source>
        <dbReference type="Proteomes" id="UP000233837"/>
    </source>
</evidence>
<sequence length="436" mass="49102">MAVSDDPGHGLGDVIIDSAAQEPYPHRGPHFPVAVKQRAYRFDGLGNYFIKDWDLSDGTGDEFHWYHIELPKGNHQLAQAAEYLIEVLCPPFRLHDILTLVSNGPFVGHVDGALVFRVNSPGPAASDFTLRLAARVTERSVITVSLGRVPRLEFSPAGRSLLSEIPSVEEQKHGTEAVVIPEHVLEFLLTMNHSEEGDNPVPKRVSNLLVHIIDTHVDHIQDIVTKLEMELDTVELDSDKGGSMFKRKMLDDRKFPKMHLILQRLLQVVSHCEQVFPRVKEKCASKTWFASEDIVTLEELIARLRRIKENLGFLVNRVMAIQAGLDSWQSEQINKKLYYLSFLSMIFLPLSVVTGVFGMNVGGLPWTGQKGPGIDNGFLNVLIICAVLLLLVLLLLFTFPSLIDRFNGWRGQLLNKTRSFGRRSSLIRSIDKYQRI</sequence>
<evidence type="ECO:0000256" key="3">
    <source>
        <dbReference type="ARBA" id="ARBA00022692"/>
    </source>
</evidence>
<feature type="transmembrane region" description="Helical" evidence="6">
    <location>
        <begin position="378"/>
        <end position="403"/>
    </location>
</feature>
<accession>A0A2I0W1P8</accession>
<dbReference type="Gene3D" id="1.20.58.340">
    <property type="entry name" value="Magnesium transport protein CorA, transmembrane region"/>
    <property type="match status" value="2"/>
</dbReference>
<organism evidence="7 8">
    <name type="scientific">Dendrobium catenatum</name>
    <dbReference type="NCBI Taxonomy" id="906689"/>
    <lineage>
        <taxon>Eukaryota</taxon>
        <taxon>Viridiplantae</taxon>
        <taxon>Streptophyta</taxon>
        <taxon>Embryophyta</taxon>
        <taxon>Tracheophyta</taxon>
        <taxon>Spermatophyta</taxon>
        <taxon>Magnoliopsida</taxon>
        <taxon>Liliopsida</taxon>
        <taxon>Asparagales</taxon>
        <taxon>Orchidaceae</taxon>
        <taxon>Epidendroideae</taxon>
        <taxon>Malaxideae</taxon>
        <taxon>Dendrobiinae</taxon>
        <taxon>Dendrobium</taxon>
    </lineage>
</organism>
<keyword evidence="5 6" id="KW-0472">Membrane</keyword>
<proteinExistence type="inferred from homology"/>
<dbReference type="GO" id="GO:0046873">
    <property type="term" value="F:metal ion transmembrane transporter activity"/>
    <property type="evidence" value="ECO:0007669"/>
    <property type="project" value="InterPro"/>
</dbReference>
<dbReference type="STRING" id="906689.A0A2I0W1P8"/>
<keyword evidence="3 6" id="KW-0812">Transmembrane</keyword>
<name>A0A2I0W1P8_9ASPA</name>
<evidence type="ECO:0000313" key="7">
    <source>
        <dbReference type="EMBL" id="PKU69558.1"/>
    </source>
</evidence>
<dbReference type="InterPro" id="IPR002523">
    <property type="entry name" value="MgTranspt_CorA/ZnTranspt_ZntB"/>
</dbReference>
<evidence type="ECO:0000256" key="6">
    <source>
        <dbReference type="SAM" id="Phobius"/>
    </source>
</evidence>
<keyword evidence="8" id="KW-1185">Reference proteome</keyword>
<evidence type="ECO:0000256" key="1">
    <source>
        <dbReference type="ARBA" id="ARBA00004141"/>
    </source>
</evidence>
<dbReference type="OrthoDB" id="165352at2759"/>
<feature type="transmembrane region" description="Helical" evidence="6">
    <location>
        <begin position="337"/>
        <end position="358"/>
    </location>
</feature>
<reference evidence="7 8" key="1">
    <citation type="journal article" date="2016" name="Sci. Rep.">
        <title>The Dendrobium catenatum Lindl. genome sequence provides insights into polysaccharide synthase, floral development and adaptive evolution.</title>
        <authorList>
            <person name="Zhang G.Q."/>
            <person name="Xu Q."/>
            <person name="Bian C."/>
            <person name="Tsai W.C."/>
            <person name="Yeh C.M."/>
            <person name="Liu K.W."/>
            <person name="Yoshida K."/>
            <person name="Zhang L.S."/>
            <person name="Chang S.B."/>
            <person name="Chen F."/>
            <person name="Shi Y."/>
            <person name="Su Y.Y."/>
            <person name="Zhang Y.Q."/>
            <person name="Chen L.J."/>
            <person name="Yin Y."/>
            <person name="Lin M."/>
            <person name="Huang H."/>
            <person name="Deng H."/>
            <person name="Wang Z.W."/>
            <person name="Zhu S.L."/>
            <person name="Zhao X."/>
            <person name="Deng C."/>
            <person name="Niu S.C."/>
            <person name="Huang J."/>
            <person name="Wang M."/>
            <person name="Liu G.H."/>
            <person name="Yang H.J."/>
            <person name="Xiao X.J."/>
            <person name="Hsiao Y.Y."/>
            <person name="Wu W.L."/>
            <person name="Chen Y.Y."/>
            <person name="Mitsuda N."/>
            <person name="Ohme-Takagi M."/>
            <person name="Luo Y.B."/>
            <person name="Van de Peer Y."/>
            <person name="Liu Z.J."/>
        </authorList>
    </citation>
    <scope>NUCLEOTIDE SEQUENCE [LARGE SCALE GENOMIC DNA]</scope>
    <source>
        <tissue evidence="7">The whole plant</tissue>
    </source>
</reference>
<comment type="subcellular location">
    <subcellularLocation>
        <location evidence="1">Membrane</location>
        <topology evidence="1">Multi-pass membrane protein</topology>
    </subcellularLocation>
</comment>
<evidence type="ECO:0000256" key="2">
    <source>
        <dbReference type="ARBA" id="ARBA00009765"/>
    </source>
</evidence>
<dbReference type="Pfam" id="PF01544">
    <property type="entry name" value="CorA"/>
    <property type="match status" value="1"/>
</dbReference>
<gene>
    <name evidence="7" type="ORF">MA16_Dca024325</name>
</gene>
<evidence type="ECO:0000256" key="5">
    <source>
        <dbReference type="ARBA" id="ARBA00023136"/>
    </source>
</evidence>
<evidence type="ECO:0000256" key="4">
    <source>
        <dbReference type="ARBA" id="ARBA00022989"/>
    </source>
</evidence>
<dbReference type="AlphaFoldDB" id="A0A2I0W1P8"/>
<dbReference type="PANTHER" id="PTHR47468">
    <property type="entry name" value="OS08G0130000 PROTEIN"/>
    <property type="match status" value="1"/>
</dbReference>
<comment type="similarity">
    <text evidence="2">Belongs to the CorA metal ion transporter (MIT) (TC 1.A.35) family.</text>
</comment>
<dbReference type="GO" id="GO:0016020">
    <property type="term" value="C:membrane"/>
    <property type="evidence" value="ECO:0007669"/>
    <property type="project" value="UniProtKB-SubCell"/>
</dbReference>
<evidence type="ECO:0008006" key="9">
    <source>
        <dbReference type="Google" id="ProtNLM"/>
    </source>
</evidence>